<dbReference type="STRING" id="54262.CHITON_0862"/>
<evidence type="ECO:0008006" key="3">
    <source>
        <dbReference type="Google" id="ProtNLM"/>
    </source>
</evidence>
<gene>
    <name evidence="1" type="ORF">CHITON_0862</name>
</gene>
<evidence type="ECO:0000313" key="1">
    <source>
        <dbReference type="EMBL" id="CUX77641.1"/>
    </source>
</evidence>
<dbReference type="AlphaFoldDB" id="A0A160VV92"/>
<dbReference type="Gene3D" id="3.30.160.250">
    <property type="match status" value="1"/>
</dbReference>
<name>A0A160VV92_9EURY</name>
<dbReference type="GeneID" id="55642638"/>
<sequence length="40" mass="4471">MNPKWRGYVAYVPELPGCLSQGEIGEEALKNIRRGDRAVP</sequence>
<dbReference type="InterPro" id="IPR035069">
    <property type="entry name" value="TTHA1013/TTHA0281-like"/>
</dbReference>
<protein>
    <recommendedName>
        <fullName evidence="3">HicB-like antitoxin of toxin-antitoxin system domain-containing protein</fullName>
    </recommendedName>
</protein>
<dbReference type="KEGG" id="tch:CHITON_0862"/>
<accession>A0A160VV92</accession>
<dbReference type="EMBL" id="LN999010">
    <property type="protein sequence ID" value="CUX77641.1"/>
    <property type="molecule type" value="Genomic_DNA"/>
</dbReference>
<dbReference type="Proteomes" id="UP000093069">
    <property type="component" value="Chromosome I"/>
</dbReference>
<dbReference type="SUPFAM" id="SSF143100">
    <property type="entry name" value="TTHA1013/TTHA0281-like"/>
    <property type="match status" value="1"/>
</dbReference>
<evidence type="ECO:0000313" key="2">
    <source>
        <dbReference type="Proteomes" id="UP000093069"/>
    </source>
</evidence>
<dbReference type="RefSeq" id="WP_231963858.1">
    <property type="nucleotide sequence ID" value="NZ_CP015193.1"/>
</dbReference>
<proteinExistence type="predicted"/>
<organism evidence="1 2">
    <name type="scientific">Thermococcus chitonophagus</name>
    <dbReference type="NCBI Taxonomy" id="54262"/>
    <lineage>
        <taxon>Archaea</taxon>
        <taxon>Methanobacteriati</taxon>
        <taxon>Methanobacteriota</taxon>
        <taxon>Thermococci</taxon>
        <taxon>Thermococcales</taxon>
        <taxon>Thermococcaceae</taxon>
        <taxon>Thermococcus</taxon>
    </lineage>
</organism>
<reference evidence="2" key="1">
    <citation type="submission" date="2016-01" db="EMBL/GenBank/DDBJ databases">
        <authorList>
            <person name="Vorgias C.E."/>
        </authorList>
    </citation>
    <scope>NUCLEOTIDE SEQUENCE [LARGE SCALE GENOMIC DNA]</scope>
</reference>